<dbReference type="SUPFAM" id="SSF46689">
    <property type="entry name" value="Homeodomain-like"/>
    <property type="match status" value="1"/>
</dbReference>
<dbReference type="Proteomes" id="UP001602013">
    <property type="component" value="Unassembled WGS sequence"/>
</dbReference>
<keyword evidence="7" id="KW-1185">Reference proteome</keyword>
<dbReference type="Gene3D" id="1.10.357.10">
    <property type="entry name" value="Tetracycline Repressor, domain 2"/>
    <property type="match status" value="1"/>
</dbReference>
<dbReference type="EMBL" id="JBIASD010000023">
    <property type="protein sequence ID" value="MFF3669664.1"/>
    <property type="molecule type" value="Genomic_DNA"/>
</dbReference>
<dbReference type="Pfam" id="PF17754">
    <property type="entry name" value="TetR_C_14"/>
    <property type="match status" value="1"/>
</dbReference>
<protein>
    <submittedName>
        <fullName evidence="6">TetR family transcriptional regulator</fullName>
    </submittedName>
</protein>
<evidence type="ECO:0000256" key="2">
    <source>
        <dbReference type="ARBA" id="ARBA00023125"/>
    </source>
</evidence>
<keyword evidence="3" id="KW-0804">Transcription</keyword>
<name>A0ABW6SXC0_9ACTN</name>
<accession>A0ABW6SXC0</accession>
<reference evidence="6 7" key="1">
    <citation type="submission" date="2024-10" db="EMBL/GenBank/DDBJ databases">
        <title>The Natural Products Discovery Center: Release of the First 8490 Sequenced Strains for Exploring Actinobacteria Biosynthetic Diversity.</title>
        <authorList>
            <person name="Kalkreuter E."/>
            <person name="Kautsar S.A."/>
            <person name="Yang D."/>
            <person name="Bader C.D."/>
            <person name="Teijaro C.N."/>
            <person name="Fluegel L."/>
            <person name="Davis C.M."/>
            <person name="Simpson J.R."/>
            <person name="Lauterbach L."/>
            <person name="Steele A.D."/>
            <person name="Gui C."/>
            <person name="Meng S."/>
            <person name="Li G."/>
            <person name="Viehrig K."/>
            <person name="Ye F."/>
            <person name="Su P."/>
            <person name="Kiefer A.F."/>
            <person name="Nichols A."/>
            <person name="Cepeda A.J."/>
            <person name="Yan W."/>
            <person name="Fan B."/>
            <person name="Jiang Y."/>
            <person name="Adhikari A."/>
            <person name="Zheng C.-J."/>
            <person name="Schuster L."/>
            <person name="Cowan T.M."/>
            <person name="Smanski M.J."/>
            <person name="Chevrette M.G."/>
            <person name="De Carvalho L.P.S."/>
            <person name="Shen B."/>
        </authorList>
    </citation>
    <scope>NUCLEOTIDE SEQUENCE [LARGE SCALE GENOMIC DNA]</scope>
    <source>
        <strain evidence="6 7">NPDC002173</strain>
    </source>
</reference>
<proteinExistence type="predicted"/>
<dbReference type="PANTHER" id="PTHR30055">
    <property type="entry name" value="HTH-TYPE TRANSCRIPTIONAL REGULATOR RUTR"/>
    <property type="match status" value="1"/>
</dbReference>
<keyword evidence="1" id="KW-0805">Transcription regulation</keyword>
<evidence type="ECO:0000259" key="5">
    <source>
        <dbReference type="PROSITE" id="PS50977"/>
    </source>
</evidence>
<dbReference type="InterPro" id="IPR009057">
    <property type="entry name" value="Homeodomain-like_sf"/>
</dbReference>
<dbReference type="InterPro" id="IPR050109">
    <property type="entry name" value="HTH-type_TetR-like_transc_reg"/>
</dbReference>
<comment type="caution">
    <text evidence="6">The sequence shown here is derived from an EMBL/GenBank/DDBJ whole genome shotgun (WGS) entry which is preliminary data.</text>
</comment>
<evidence type="ECO:0000313" key="6">
    <source>
        <dbReference type="EMBL" id="MFF3669664.1"/>
    </source>
</evidence>
<gene>
    <name evidence="6" type="ORF">ACFYXI_29155</name>
</gene>
<feature type="domain" description="HTH tetR-type" evidence="5">
    <location>
        <begin position="16"/>
        <end position="76"/>
    </location>
</feature>
<dbReference type="InterPro" id="IPR041347">
    <property type="entry name" value="MftR_C"/>
</dbReference>
<feature type="DNA-binding region" description="H-T-H motif" evidence="4">
    <location>
        <begin position="39"/>
        <end position="58"/>
    </location>
</feature>
<keyword evidence="2 4" id="KW-0238">DNA-binding</keyword>
<evidence type="ECO:0000256" key="3">
    <source>
        <dbReference type="ARBA" id="ARBA00023163"/>
    </source>
</evidence>
<sequence>MDIESERPGLRERKKQETRIALSWAAIRLAVERGLDNVRVEDIAAEAGVSPRTFNNYFSSKGEAIVARHFDRARQIAEELRARPAAEPLWEALANAVTARFALGQDTGGESTPDRQWVDGVRLMINDPALTGAFAAAAAAAEAELAAAVAERTGTDAALDLYPRLVAGAVGVAIRVVMERWLNAEPPVPIARLLHDALGQLSAGLPVPPKGPSRP</sequence>
<dbReference type="PANTHER" id="PTHR30055:SF238">
    <property type="entry name" value="MYCOFACTOCIN BIOSYNTHESIS TRANSCRIPTIONAL REGULATOR MFTR-RELATED"/>
    <property type="match status" value="1"/>
</dbReference>
<evidence type="ECO:0000256" key="1">
    <source>
        <dbReference type="ARBA" id="ARBA00023015"/>
    </source>
</evidence>
<dbReference type="Pfam" id="PF00440">
    <property type="entry name" value="TetR_N"/>
    <property type="match status" value="1"/>
</dbReference>
<organism evidence="6 7">
    <name type="scientific">Microtetraspora malaysiensis</name>
    <dbReference type="NCBI Taxonomy" id="161358"/>
    <lineage>
        <taxon>Bacteria</taxon>
        <taxon>Bacillati</taxon>
        <taxon>Actinomycetota</taxon>
        <taxon>Actinomycetes</taxon>
        <taxon>Streptosporangiales</taxon>
        <taxon>Streptosporangiaceae</taxon>
        <taxon>Microtetraspora</taxon>
    </lineage>
</organism>
<dbReference type="RefSeq" id="WP_387415940.1">
    <property type="nucleotide sequence ID" value="NZ_JBIASD010000023.1"/>
</dbReference>
<evidence type="ECO:0000313" key="7">
    <source>
        <dbReference type="Proteomes" id="UP001602013"/>
    </source>
</evidence>
<dbReference type="Gene3D" id="1.10.10.60">
    <property type="entry name" value="Homeodomain-like"/>
    <property type="match status" value="1"/>
</dbReference>
<dbReference type="PROSITE" id="PS50977">
    <property type="entry name" value="HTH_TETR_2"/>
    <property type="match status" value="1"/>
</dbReference>
<evidence type="ECO:0000256" key="4">
    <source>
        <dbReference type="PROSITE-ProRule" id="PRU00335"/>
    </source>
</evidence>
<dbReference type="InterPro" id="IPR001647">
    <property type="entry name" value="HTH_TetR"/>
</dbReference>